<evidence type="ECO:0000313" key="2">
    <source>
        <dbReference type="Proteomes" id="UP000886847"/>
    </source>
</evidence>
<proteinExistence type="predicted"/>
<evidence type="ECO:0000313" key="1">
    <source>
        <dbReference type="EMBL" id="HIX50341.1"/>
    </source>
</evidence>
<dbReference type="EMBL" id="DXEW01000019">
    <property type="protein sequence ID" value="HIX50341.1"/>
    <property type="molecule type" value="Genomic_DNA"/>
</dbReference>
<name>A0A9D1W0Q9_9FIRM</name>
<sequence>MRQLGGAFREAWFSNAQAFFQKLPHPQAKQVAPHAYYIHEKIFELTKIFSVSLKNTQPSALWAERPEFSSSRHIFKGTPLLNAANSPFLHKPHVCGNLGALFEKRGSRTRKHSFKSYRTRNRNR</sequence>
<dbReference type="Proteomes" id="UP000886847">
    <property type="component" value="Unassembled WGS sequence"/>
</dbReference>
<reference evidence="1" key="2">
    <citation type="submission" date="2021-04" db="EMBL/GenBank/DDBJ databases">
        <authorList>
            <person name="Gilroy R."/>
        </authorList>
    </citation>
    <scope>NUCLEOTIDE SEQUENCE</scope>
    <source>
        <strain evidence="1">2189</strain>
    </source>
</reference>
<reference evidence="1" key="1">
    <citation type="journal article" date="2021" name="PeerJ">
        <title>Extensive microbial diversity within the chicken gut microbiome revealed by metagenomics and culture.</title>
        <authorList>
            <person name="Gilroy R."/>
            <person name="Ravi A."/>
            <person name="Getino M."/>
            <person name="Pursley I."/>
            <person name="Horton D.L."/>
            <person name="Alikhan N.F."/>
            <person name="Baker D."/>
            <person name="Gharbi K."/>
            <person name="Hall N."/>
            <person name="Watson M."/>
            <person name="Adriaenssens E.M."/>
            <person name="Foster-Nyarko E."/>
            <person name="Jarju S."/>
            <person name="Secka A."/>
            <person name="Antonio M."/>
            <person name="Oren A."/>
            <person name="Chaudhuri R.R."/>
            <person name="La Ragione R."/>
            <person name="Hildebrand F."/>
            <person name="Pallen M.J."/>
        </authorList>
    </citation>
    <scope>NUCLEOTIDE SEQUENCE</scope>
    <source>
        <strain evidence="1">2189</strain>
    </source>
</reference>
<gene>
    <name evidence="1" type="ORF">H9851_03565</name>
</gene>
<organism evidence="1 2">
    <name type="scientific">Candidatus Borkfalkia faecavium</name>
    <dbReference type="NCBI Taxonomy" id="2838508"/>
    <lineage>
        <taxon>Bacteria</taxon>
        <taxon>Bacillati</taxon>
        <taxon>Bacillota</taxon>
        <taxon>Clostridia</taxon>
        <taxon>Christensenellales</taxon>
        <taxon>Christensenellaceae</taxon>
        <taxon>Candidatus Borkfalkia</taxon>
    </lineage>
</organism>
<accession>A0A9D1W0Q9</accession>
<comment type="caution">
    <text evidence="1">The sequence shown here is derived from an EMBL/GenBank/DDBJ whole genome shotgun (WGS) entry which is preliminary data.</text>
</comment>
<protein>
    <submittedName>
        <fullName evidence="1">Uncharacterized protein</fullName>
    </submittedName>
</protein>
<dbReference type="AlphaFoldDB" id="A0A9D1W0Q9"/>